<dbReference type="Gene3D" id="1.10.4040.10">
    <property type="entry name" value="Penicillinase repressor domain"/>
    <property type="match status" value="1"/>
</dbReference>
<evidence type="ECO:0000313" key="8">
    <source>
        <dbReference type="Proteomes" id="UP000261166"/>
    </source>
</evidence>
<protein>
    <submittedName>
        <fullName evidence="5">BlaI/MecI/CopY family transcriptional regulator</fullName>
    </submittedName>
</protein>
<dbReference type="OrthoDB" id="9795583at2"/>
<evidence type="ECO:0000313" key="6">
    <source>
        <dbReference type="EMBL" id="RGE73898.1"/>
    </source>
</evidence>
<name>A0A3E3IAT5_9FIRM</name>
<comment type="caution">
    <text evidence="5">The sequence shown here is derived from an EMBL/GenBank/DDBJ whole genome shotgun (WGS) entry which is preliminary data.</text>
</comment>
<dbReference type="Gene3D" id="1.10.10.10">
    <property type="entry name" value="Winged helix-like DNA-binding domain superfamily/Winged helix DNA-binding domain"/>
    <property type="match status" value="1"/>
</dbReference>
<dbReference type="Pfam" id="PF03965">
    <property type="entry name" value="Penicillinase_R"/>
    <property type="match status" value="1"/>
</dbReference>
<dbReference type="GO" id="GO:0045892">
    <property type="term" value="P:negative regulation of DNA-templated transcription"/>
    <property type="evidence" value="ECO:0007669"/>
    <property type="project" value="InterPro"/>
</dbReference>
<dbReference type="GeneID" id="97985944"/>
<dbReference type="EMBL" id="QVLU01000002">
    <property type="protein sequence ID" value="RGE73898.1"/>
    <property type="molecule type" value="Genomic_DNA"/>
</dbReference>
<keyword evidence="2" id="KW-0805">Transcription regulation</keyword>
<comment type="similarity">
    <text evidence="1">Belongs to the BlaI transcriptional regulatory family.</text>
</comment>
<reference evidence="5 8" key="1">
    <citation type="submission" date="2018-08" db="EMBL/GenBank/DDBJ databases">
        <title>A genome reference for cultivated species of the human gut microbiota.</title>
        <authorList>
            <person name="Zou Y."/>
            <person name="Xue W."/>
            <person name="Luo G."/>
        </authorList>
    </citation>
    <scope>NUCLEOTIDE SEQUENCE [LARGE SCALE GENOMIC DNA]</scope>
    <source>
        <strain evidence="6 8">AF26-4BH</strain>
        <strain evidence="5">TF05-5AC</strain>
    </source>
</reference>
<dbReference type="InterPro" id="IPR005650">
    <property type="entry name" value="BlaI_family"/>
</dbReference>
<dbReference type="SUPFAM" id="SSF46785">
    <property type="entry name" value="Winged helix' DNA-binding domain"/>
    <property type="match status" value="1"/>
</dbReference>
<evidence type="ECO:0000313" key="7">
    <source>
        <dbReference type="Proteomes" id="UP000260812"/>
    </source>
</evidence>
<dbReference type="GO" id="GO:0003677">
    <property type="term" value="F:DNA binding"/>
    <property type="evidence" value="ECO:0007669"/>
    <property type="project" value="UniProtKB-KW"/>
</dbReference>
<dbReference type="Proteomes" id="UP000260812">
    <property type="component" value="Unassembled WGS sequence"/>
</dbReference>
<organism evidence="5 7">
    <name type="scientific">Eisenbergiella massiliensis</name>
    <dbReference type="NCBI Taxonomy" id="1720294"/>
    <lineage>
        <taxon>Bacteria</taxon>
        <taxon>Bacillati</taxon>
        <taxon>Bacillota</taxon>
        <taxon>Clostridia</taxon>
        <taxon>Lachnospirales</taxon>
        <taxon>Lachnospiraceae</taxon>
        <taxon>Eisenbergiella</taxon>
    </lineage>
</organism>
<dbReference type="PIRSF" id="PIRSF019455">
    <property type="entry name" value="CopR_AtkY"/>
    <property type="match status" value="1"/>
</dbReference>
<dbReference type="Proteomes" id="UP000261166">
    <property type="component" value="Unassembled WGS sequence"/>
</dbReference>
<keyword evidence="3" id="KW-0238">DNA-binding</keyword>
<accession>A0A3E3IAT5</accession>
<evidence type="ECO:0000256" key="2">
    <source>
        <dbReference type="ARBA" id="ARBA00023015"/>
    </source>
</evidence>
<evidence type="ECO:0000313" key="5">
    <source>
        <dbReference type="EMBL" id="RGE64121.1"/>
    </source>
</evidence>
<sequence>MEIPKIPDGEYRFADLVWESEPINSTALIKTAQERLGWKKATSYTVLRKLCEKGILKNENATVTAIVKKDEVCRQESEQLIHRSFGNSLPAFVAAFLRDKKLTRQEAEELKRLIDAASMSDGRNDS</sequence>
<dbReference type="EMBL" id="QVLV01000002">
    <property type="protein sequence ID" value="RGE64121.1"/>
    <property type="molecule type" value="Genomic_DNA"/>
</dbReference>
<evidence type="ECO:0000256" key="3">
    <source>
        <dbReference type="ARBA" id="ARBA00023125"/>
    </source>
</evidence>
<dbReference type="RefSeq" id="WP_025489823.1">
    <property type="nucleotide sequence ID" value="NZ_CALBAU010000455.1"/>
</dbReference>
<dbReference type="InterPro" id="IPR036390">
    <property type="entry name" value="WH_DNA-bd_sf"/>
</dbReference>
<dbReference type="AlphaFoldDB" id="A0A3E3IAT5"/>
<dbReference type="InterPro" id="IPR036388">
    <property type="entry name" value="WH-like_DNA-bd_sf"/>
</dbReference>
<gene>
    <name evidence="6" type="ORF">DWY69_02055</name>
    <name evidence="5" type="ORF">DXC51_03340</name>
</gene>
<evidence type="ECO:0000256" key="1">
    <source>
        <dbReference type="ARBA" id="ARBA00011046"/>
    </source>
</evidence>
<evidence type="ECO:0000256" key="4">
    <source>
        <dbReference type="ARBA" id="ARBA00023163"/>
    </source>
</evidence>
<keyword evidence="7" id="KW-1185">Reference proteome</keyword>
<keyword evidence="4" id="KW-0804">Transcription</keyword>
<proteinExistence type="inferred from homology"/>